<dbReference type="SUPFAM" id="SSF55874">
    <property type="entry name" value="ATPase domain of HSP90 chaperone/DNA topoisomerase II/histidine kinase"/>
    <property type="match status" value="1"/>
</dbReference>
<dbReference type="InterPro" id="IPR011712">
    <property type="entry name" value="Sig_transdc_His_kin_sub3_dim/P"/>
</dbReference>
<accession>A0ABU2MAK1</accession>
<dbReference type="CDD" id="cd16917">
    <property type="entry name" value="HATPase_UhpB-NarQ-NarX-like"/>
    <property type="match status" value="1"/>
</dbReference>
<keyword evidence="6 12" id="KW-0418">Kinase</keyword>
<name>A0ABU2MAK1_9ACTN</name>
<dbReference type="Proteomes" id="UP001183390">
    <property type="component" value="Unassembled WGS sequence"/>
</dbReference>
<keyword evidence="5" id="KW-0547">Nucleotide-binding</keyword>
<proteinExistence type="predicted"/>
<evidence type="ECO:0000256" key="7">
    <source>
        <dbReference type="ARBA" id="ARBA00022840"/>
    </source>
</evidence>
<evidence type="ECO:0000313" key="12">
    <source>
        <dbReference type="EMBL" id="MDT0329701.1"/>
    </source>
</evidence>
<dbReference type="RefSeq" id="WP_311512334.1">
    <property type="nucleotide sequence ID" value="NZ_JAVREP010000009.1"/>
</dbReference>
<dbReference type="PANTHER" id="PTHR24421">
    <property type="entry name" value="NITRATE/NITRITE SENSOR PROTEIN NARX-RELATED"/>
    <property type="match status" value="1"/>
</dbReference>
<dbReference type="EC" id="2.7.13.3" evidence="2"/>
<dbReference type="Gene3D" id="1.20.5.1930">
    <property type="match status" value="1"/>
</dbReference>
<evidence type="ECO:0000256" key="3">
    <source>
        <dbReference type="ARBA" id="ARBA00022553"/>
    </source>
</evidence>
<feature type="transmembrane region" description="Helical" evidence="10">
    <location>
        <begin position="191"/>
        <end position="210"/>
    </location>
</feature>
<evidence type="ECO:0000259" key="11">
    <source>
        <dbReference type="Pfam" id="PF07730"/>
    </source>
</evidence>
<evidence type="ECO:0000256" key="5">
    <source>
        <dbReference type="ARBA" id="ARBA00022741"/>
    </source>
</evidence>
<feature type="transmembrane region" description="Helical" evidence="10">
    <location>
        <begin position="128"/>
        <end position="145"/>
    </location>
</feature>
<keyword evidence="10" id="KW-0812">Transmembrane</keyword>
<dbReference type="InterPro" id="IPR036890">
    <property type="entry name" value="HATPase_C_sf"/>
</dbReference>
<evidence type="ECO:0000256" key="1">
    <source>
        <dbReference type="ARBA" id="ARBA00000085"/>
    </source>
</evidence>
<dbReference type="GO" id="GO:0016301">
    <property type="term" value="F:kinase activity"/>
    <property type="evidence" value="ECO:0007669"/>
    <property type="project" value="UniProtKB-KW"/>
</dbReference>
<evidence type="ECO:0000256" key="4">
    <source>
        <dbReference type="ARBA" id="ARBA00022679"/>
    </source>
</evidence>
<keyword evidence="7" id="KW-0067">ATP-binding</keyword>
<keyword evidence="10" id="KW-1133">Transmembrane helix</keyword>
<dbReference type="InterPro" id="IPR050482">
    <property type="entry name" value="Sensor_HK_TwoCompSys"/>
</dbReference>
<dbReference type="Gene3D" id="3.30.565.10">
    <property type="entry name" value="Histidine kinase-like ATPase, C-terminal domain"/>
    <property type="match status" value="1"/>
</dbReference>
<reference evidence="13" key="1">
    <citation type="submission" date="2023-07" db="EMBL/GenBank/DDBJ databases">
        <title>30 novel species of actinomycetes from the DSMZ collection.</title>
        <authorList>
            <person name="Nouioui I."/>
        </authorList>
    </citation>
    <scope>NUCLEOTIDE SEQUENCE [LARGE SCALE GENOMIC DNA]</scope>
    <source>
        <strain evidence="13">DSM 44743</strain>
    </source>
</reference>
<feature type="transmembrane region" description="Helical" evidence="10">
    <location>
        <begin position="76"/>
        <end position="96"/>
    </location>
</feature>
<keyword evidence="8" id="KW-0902">Two-component regulatory system</keyword>
<gene>
    <name evidence="12" type="ORF">RM479_14880</name>
</gene>
<evidence type="ECO:0000313" key="13">
    <source>
        <dbReference type="Proteomes" id="UP001183390"/>
    </source>
</evidence>
<feature type="transmembrane region" description="Helical" evidence="10">
    <location>
        <begin position="103"/>
        <end position="122"/>
    </location>
</feature>
<comment type="caution">
    <text evidence="12">The sequence shown here is derived from an EMBL/GenBank/DDBJ whole genome shotgun (WGS) entry which is preliminary data.</text>
</comment>
<sequence length="457" mass="48772">MTERTGDPAMNDDDLAARMVPGSPFAAVTTRIDRALNRVGLRGELGRDTALGVTVGAISAGMTWLLLLSLEWLEGTGLPLGSGIALTFVMIAQSLVLCVRRRYPVGCLLVTTAFQVLIVALLPPEVGLQGLAVFIAAYTCGLRLAPLRLTVALVVGILLHGVAGGLAMGALAPPLDLPLSMESGLVSRSALLAAGVPTYLLPALIGAYVGTRRRYGALLRLRTAEEIRAQRERAEGAIRAERSRMARELHDIAAHHLSGMVVQAGAAERLVGRDDDAARQAMAWVRSQGKETLTGLRAVVGALRDPEEESGGLRHRGEPGARGAPVPGLATLDRLVTAERELGTDIDVVREGDPYELAPIADVTAYRVVQESLSNARDHAAGARVRLSLRYGTDRFVLEVENGAGGSRVTEREHRGLGVLGMRERAQVVGATLDVGATEDGGWLVRWELRVDREDER</sequence>
<organism evidence="12 13">
    <name type="scientific">Nocardiopsis lambiniae</name>
    <dbReference type="NCBI Taxonomy" id="3075539"/>
    <lineage>
        <taxon>Bacteria</taxon>
        <taxon>Bacillati</taxon>
        <taxon>Actinomycetota</taxon>
        <taxon>Actinomycetes</taxon>
        <taxon>Streptosporangiales</taxon>
        <taxon>Nocardiopsidaceae</taxon>
        <taxon>Nocardiopsis</taxon>
    </lineage>
</organism>
<feature type="region of interest" description="Disordered" evidence="9">
    <location>
        <begin position="307"/>
        <end position="327"/>
    </location>
</feature>
<evidence type="ECO:0000256" key="10">
    <source>
        <dbReference type="SAM" id="Phobius"/>
    </source>
</evidence>
<evidence type="ECO:0000256" key="6">
    <source>
        <dbReference type="ARBA" id="ARBA00022777"/>
    </source>
</evidence>
<keyword evidence="4" id="KW-0808">Transferase</keyword>
<keyword evidence="10" id="KW-0472">Membrane</keyword>
<keyword evidence="3" id="KW-0597">Phosphoprotein</keyword>
<feature type="transmembrane region" description="Helical" evidence="10">
    <location>
        <begin position="50"/>
        <end position="70"/>
    </location>
</feature>
<evidence type="ECO:0000256" key="2">
    <source>
        <dbReference type="ARBA" id="ARBA00012438"/>
    </source>
</evidence>
<feature type="domain" description="Signal transduction histidine kinase subgroup 3 dimerisation and phosphoacceptor" evidence="11">
    <location>
        <begin position="241"/>
        <end position="307"/>
    </location>
</feature>
<comment type="catalytic activity">
    <reaction evidence="1">
        <text>ATP + protein L-histidine = ADP + protein N-phospho-L-histidine.</text>
        <dbReference type="EC" id="2.7.13.3"/>
    </reaction>
</comment>
<evidence type="ECO:0000256" key="9">
    <source>
        <dbReference type="SAM" id="MobiDB-lite"/>
    </source>
</evidence>
<dbReference type="Pfam" id="PF07730">
    <property type="entry name" value="HisKA_3"/>
    <property type="match status" value="1"/>
</dbReference>
<protein>
    <recommendedName>
        <fullName evidence="2">histidine kinase</fullName>
        <ecNumber evidence="2">2.7.13.3</ecNumber>
    </recommendedName>
</protein>
<keyword evidence="13" id="KW-1185">Reference proteome</keyword>
<dbReference type="EMBL" id="JAVREP010000009">
    <property type="protein sequence ID" value="MDT0329701.1"/>
    <property type="molecule type" value="Genomic_DNA"/>
</dbReference>
<dbReference type="PANTHER" id="PTHR24421:SF10">
    <property type="entry name" value="NITRATE_NITRITE SENSOR PROTEIN NARQ"/>
    <property type="match status" value="1"/>
</dbReference>
<feature type="transmembrane region" description="Helical" evidence="10">
    <location>
        <begin position="152"/>
        <end position="171"/>
    </location>
</feature>
<evidence type="ECO:0000256" key="8">
    <source>
        <dbReference type="ARBA" id="ARBA00023012"/>
    </source>
</evidence>